<dbReference type="OrthoDB" id="10521319at2759"/>
<sequence>VEFVASGHYKHYSSASALQDKIKRLESENQKLARSLEKSNKEHKSFSIKIVRAEEAKQKYISNIRSIAQKSKKITKNQFKMAVKKMIKKNNNEYSSEFVRLATTI</sequence>
<keyword evidence="3" id="KW-1185">Reference proteome</keyword>
<name>A0A9N9PG97_9GLOM</name>
<evidence type="ECO:0000256" key="1">
    <source>
        <dbReference type="SAM" id="Coils"/>
    </source>
</evidence>
<protein>
    <submittedName>
        <fullName evidence="2">16687_t:CDS:1</fullName>
    </submittedName>
</protein>
<proteinExistence type="predicted"/>
<dbReference type="AlphaFoldDB" id="A0A9N9PG97"/>
<dbReference type="Proteomes" id="UP000789396">
    <property type="component" value="Unassembled WGS sequence"/>
</dbReference>
<keyword evidence="1" id="KW-0175">Coiled coil</keyword>
<feature type="non-terminal residue" evidence="2">
    <location>
        <position position="1"/>
    </location>
</feature>
<dbReference type="EMBL" id="CAJVPZ010103824">
    <property type="protein sequence ID" value="CAG8823482.1"/>
    <property type="molecule type" value="Genomic_DNA"/>
</dbReference>
<evidence type="ECO:0000313" key="3">
    <source>
        <dbReference type="Proteomes" id="UP000789396"/>
    </source>
</evidence>
<organism evidence="2 3">
    <name type="scientific">Racocetra fulgida</name>
    <dbReference type="NCBI Taxonomy" id="60492"/>
    <lineage>
        <taxon>Eukaryota</taxon>
        <taxon>Fungi</taxon>
        <taxon>Fungi incertae sedis</taxon>
        <taxon>Mucoromycota</taxon>
        <taxon>Glomeromycotina</taxon>
        <taxon>Glomeromycetes</taxon>
        <taxon>Diversisporales</taxon>
        <taxon>Gigasporaceae</taxon>
        <taxon>Racocetra</taxon>
    </lineage>
</organism>
<reference evidence="2" key="1">
    <citation type="submission" date="2021-06" db="EMBL/GenBank/DDBJ databases">
        <authorList>
            <person name="Kallberg Y."/>
            <person name="Tangrot J."/>
            <person name="Rosling A."/>
        </authorList>
    </citation>
    <scope>NUCLEOTIDE SEQUENCE</scope>
    <source>
        <strain evidence="2">IN212</strain>
    </source>
</reference>
<accession>A0A9N9PG97</accession>
<evidence type="ECO:0000313" key="2">
    <source>
        <dbReference type="EMBL" id="CAG8823482.1"/>
    </source>
</evidence>
<feature type="non-terminal residue" evidence="2">
    <location>
        <position position="105"/>
    </location>
</feature>
<gene>
    <name evidence="2" type="ORF">RFULGI_LOCUS19848</name>
</gene>
<feature type="coiled-coil region" evidence="1">
    <location>
        <begin position="15"/>
        <end position="42"/>
    </location>
</feature>
<comment type="caution">
    <text evidence="2">The sequence shown here is derived from an EMBL/GenBank/DDBJ whole genome shotgun (WGS) entry which is preliminary data.</text>
</comment>